<sequence>MTKSMPANPADIAVPSRTVSSETDAFRRIADSHGRTVDYLRLSVTDRCNLRCMYCWSSEHMQFLQHNDILTYEEILRLVDLVVEMGISKIRLTGGEPFARKNILHLIEQMLMRHPHLDLRLTTNATLLSGKVQALKDAGVRCLNISLDTFNRQKFQHITGRDMLRNVTRAIDEALALDMHVKLNAVALKGINDDELPVFINFAKRNPVDVRFIEFMPMGNCNRWTQDNFWSATDILAAAREYAELTALGAGERKSGPARLYGIEGGKGRLGVISPMSNHFCNDCNRLRITSDGRLRTCLFSDKEYSLRPLLRNPKLGERFIRTVLERANSRKPLGYKILQKMREHTVADKRMNAIGG</sequence>
<feature type="binding site" evidence="12">
    <location>
        <position position="54"/>
    </location>
    <ligand>
        <name>S-adenosyl-L-methionine</name>
        <dbReference type="ChEBI" id="CHEBI:59789"/>
    </ligand>
</feature>
<keyword evidence="6 12" id="KW-0408">Iron</keyword>
<dbReference type="RefSeq" id="WP_243452087.1">
    <property type="nucleotide sequence ID" value="NZ_BLVO01000012.1"/>
</dbReference>
<evidence type="ECO:0000256" key="8">
    <source>
        <dbReference type="ARBA" id="ARBA00023134"/>
    </source>
</evidence>
<keyword evidence="2 12" id="KW-0004">4Fe-4S</keyword>
<keyword evidence="4 12" id="KW-0479">Metal-binding</keyword>
<feature type="binding site" evidence="12">
    <location>
        <position position="95"/>
    </location>
    <ligand>
        <name>S-adenosyl-L-methionine</name>
        <dbReference type="ChEBI" id="CHEBI:59789"/>
    </ligand>
</feature>
<dbReference type="AlphaFoldDB" id="A0A7J0BI91"/>
<name>A0A7J0BI91_9BACT</name>
<feature type="binding site" evidence="12">
    <location>
        <position position="41"/>
    </location>
    <ligand>
        <name>GTP</name>
        <dbReference type="ChEBI" id="CHEBI:37565"/>
    </ligand>
</feature>
<dbReference type="GO" id="GO:0046872">
    <property type="term" value="F:metal ion binding"/>
    <property type="evidence" value="ECO:0007669"/>
    <property type="project" value="UniProtKB-KW"/>
</dbReference>
<dbReference type="Gene3D" id="3.20.20.70">
    <property type="entry name" value="Aldolase class I"/>
    <property type="match status" value="1"/>
</dbReference>
<feature type="binding site" evidence="12">
    <location>
        <position position="182"/>
    </location>
    <ligand>
        <name>GTP</name>
        <dbReference type="ChEBI" id="CHEBI:37565"/>
    </ligand>
</feature>
<keyword evidence="8 12" id="KW-0342">GTP-binding</keyword>
<dbReference type="EMBL" id="BLVO01000012">
    <property type="protein sequence ID" value="GFM32855.1"/>
    <property type="molecule type" value="Genomic_DNA"/>
</dbReference>
<reference evidence="14 15" key="1">
    <citation type="submission" date="2020-05" db="EMBL/GenBank/DDBJ databases">
        <title>Draft genome sequence of Desulfovibrio sp. strain HN2T.</title>
        <authorList>
            <person name="Ueno A."/>
            <person name="Tamazawa S."/>
            <person name="Tamamura S."/>
            <person name="Murakami T."/>
            <person name="Kiyama T."/>
            <person name="Inomata H."/>
            <person name="Amano Y."/>
            <person name="Miyakawa K."/>
            <person name="Tamaki H."/>
            <person name="Naganuma T."/>
            <person name="Kaneko K."/>
        </authorList>
    </citation>
    <scope>NUCLEOTIDE SEQUENCE [LARGE SCALE GENOMIC DNA]</scope>
    <source>
        <strain evidence="14 15">HN2</strain>
    </source>
</reference>
<feature type="binding site" evidence="12">
    <location>
        <position position="48"/>
    </location>
    <ligand>
        <name>[4Fe-4S] cluster</name>
        <dbReference type="ChEBI" id="CHEBI:49883"/>
        <label>1</label>
        <note>4Fe-4S-S-AdoMet</note>
    </ligand>
</feature>
<evidence type="ECO:0000256" key="7">
    <source>
        <dbReference type="ARBA" id="ARBA00023014"/>
    </source>
</evidence>
<organism evidence="14 15">
    <name type="scientific">Desulfovibrio subterraneus</name>
    <dbReference type="NCBI Taxonomy" id="2718620"/>
    <lineage>
        <taxon>Bacteria</taxon>
        <taxon>Pseudomonadati</taxon>
        <taxon>Thermodesulfobacteriota</taxon>
        <taxon>Desulfovibrionia</taxon>
        <taxon>Desulfovibrionales</taxon>
        <taxon>Desulfovibrionaceae</taxon>
        <taxon>Desulfovibrio</taxon>
    </lineage>
</organism>
<evidence type="ECO:0000256" key="10">
    <source>
        <dbReference type="ARBA" id="ARBA00023239"/>
    </source>
</evidence>
<dbReference type="InterPro" id="IPR000385">
    <property type="entry name" value="MoaA_NifB_PqqE_Fe-S-bd_CS"/>
</dbReference>
<evidence type="ECO:0000313" key="15">
    <source>
        <dbReference type="Proteomes" id="UP000503840"/>
    </source>
</evidence>
<dbReference type="GO" id="GO:0061799">
    <property type="term" value="F:cyclic pyranopterin monophosphate synthase activity"/>
    <property type="evidence" value="ECO:0007669"/>
    <property type="project" value="TreeGrafter"/>
</dbReference>
<dbReference type="PANTHER" id="PTHR22960">
    <property type="entry name" value="MOLYBDOPTERIN COFACTOR SYNTHESIS PROTEIN A"/>
    <property type="match status" value="1"/>
</dbReference>
<comment type="cofactor">
    <cofactor evidence="12">
        <name>[4Fe-4S] cluster</name>
        <dbReference type="ChEBI" id="CHEBI:49883"/>
    </cofactor>
    <text evidence="12">Binds 2 [4Fe-4S] clusters. Binds 1 [4Fe-4S] cluster coordinated with 3 cysteines and an exchangeable S-adenosyl-L-methionine and 1 [4Fe-4S] cluster coordinated with 3 cysteines and the GTP-derived substrate.</text>
</comment>
<dbReference type="InterPro" id="IPR006638">
    <property type="entry name" value="Elp3/MiaA/NifB-like_rSAM"/>
</dbReference>
<evidence type="ECO:0000256" key="2">
    <source>
        <dbReference type="ARBA" id="ARBA00022485"/>
    </source>
</evidence>
<dbReference type="UniPathway" id="UPA00344"/>
<dbReference type="InterPro" id="IPR058240">
    <property type="entry name" value="rSAM_sf"/>
</dbReference>
<evidence type="ECO:0000256" key="9">
    <source>
        <dbReference type="ARBA" id="ARBA00023150"/>
    </source>
</evidence>
<dbReference type="GO" id="GO:0061798">
    <property type="term" value="F:GTP 3',8'-cyclase activity"/>
    <property type="evidence" value="ECO:0007669"/>
    <property type="project" value="UniProtKB-UniRule"/>
</dbReference>
<dbReference type="InterPro" id="IPR050105">
    <property type="entry name" value="MoCo_biosynth_MoaA/MoaC"/>
</dbReference>
<dbReference type="Proteomes" id="UP000503840">
    <property type="component" value="Unassembled WGS sequence"/>
</dbReference>
<dbReference type="PROSITE" id="PS01305">
    <property type="entry name" value="MOAA_NIFB_PQQE"/>
    <property type="match status" value="1"/>
</dbReference>
<feature type="binding site" evidence="12">
    <location>
        <position position="284"/>
    </location>
    <ligand>
        <name>[4Fe-4S] cluster</name>
        <dbReference type="ChEBI" id="CHEBI:49883"/>
        <label>2</label>
        <note>4Fe-4S-substrate</note>
    </ligand>
</feature>
<dbReference type="InterPro" id="IPR040064">
    <property type="entry name" value="MoaA-like"/>
</dbReference>
<protein>
    <recommendedName>
        <fullName evidence="1 12">GTP 3',8-cyclase</fullName>
        <ecNumber evidence="1 12">4.1.99.22</ecNumber>
    </recommendedName>
    <alternativeName>
        <fullName evidence="12">Molybdenum cofactor biosynthesis protein A</fullName>
    </alternativeName>
</protein>
<comment type="pathway">
    <text evidence="12">Cofactor biosynthesis; molybdopterin biosynthesis.</text>
</comment>
<dbReference type="GO" id="GO:0051539">
    <property type="term" value="F:4 iron, 4 sulfur cluster binding"/>
    <property type="evidence" value="ECO:0007669"/>
    <property type="project" value="UniProtKB-UniRule"/>
</dbReference>
<evidence type="ECO:0000256" key="6">
    <source>
        <dbReference type="ARBA" id="ARBA00023004"/>
    </source>
</evidence>
<comment type="catalytic activity">
    <reaction evidence="11 12">
        <text>GTP + AH2 + S-adenosyl-L-methionine = (8S)-3',8-cyclo-7,8-dihydroguanosine 5'-triphosphate + 5'-deoxyadenosine + L-methionine + A + H(+)</text>
        <dbReference type="Rhea" id="RHEA:49576"/>
        <dbReference type="ChEBI" id="CHEBI:13193"/>
        <dbReference type="ChEBI" id="CHEBI:15378"/>
        <dbReference type="ChEBI" id="CHEBI:17319"/>
        <dbReference type="ChEBI" id="CHEBI:17499"/>
        <dbReference type="ChEBI" id="CHEBI:37565"/>
        <dbReference type="ChEBI" id="CHEBI:57844"/>
        <dbReference type="ChEBI" id="CHEBI:59789"/>
        <dbReference type="ChEBI" id="CHEBI:131766"/>
        <dbReference type="EC" id="4.1.99.22"/>
    </reaction>
</comment>
<feature type="binding site" evidence="12">
    <location>
        <position position="52"/>
    </location>
    <ligand>
        <name>[4Fe-4S] cluster</name>
        <dbReference type="ChEBI" id="CHEBI:49883"/>
        <label>1</label>
        <note>4Fe-4S-S-AdoMet</note>
    </ligand>
</feature>
<feature type="binding site" evidence="12">
    <location>
        <position position="281"/>
    </location>
    <ligand>
        <name>[4Fe-4S] cluster</name>
        <dbReference type="ChEBI" id="CHEBI:49883"/>
        <label>2</label>
        <note>4Fe-4S-substrate</note>
    </ligand>
</feature>
<comment type="similarity">
    <text evidence="12">Belongs to the radical SAM superfamily. MoaA family.</text>
</comment>
<dbReference type="NCBIfam" id="TIGR02666">
    <property type="entry name" value="moaA"/>
    <property type="match status" value="1"/>
</dbReference>
<dbReference type="CDD" id="cd01335">
    <property type="entry name" value="Radical_SAM"/>
    <property type="match status" value="1"/>
</dbReference>
<feature type="binding site" evidence="12">
    <location>
        <position position="122"/>
    </location>
    <ligand>
        <name>GTP</name>
        <dbReference type="ChEBI" id="CHEBI:37565"/>
    </ligand>
</feature>
<dbReference type="InterPro" id="IPR010505">
    <property type="entry name" value="MoaA_twitch"/>
</dbReference>
<dbReference type="HAMAP" id="MF_01225_B">
    <property type="entry name" value="MoaA_B"/>
    <property type="match status" value="1"/>
</dbReference>
<feature type="binding site" evidence="12">
    <location>
        <position position="146"/>
    </location>
    <ligand>
        <name>S-adenosyl-L-methionine</name>
        <dbReference type="ChEBI" id="CHEBI:59789"/>
    </ligand>
</feature>
<dbReference type="SFLD" id="SFLDG01386">
    <property type="entry name" value="main_SPASM_domain-containing"/>
    <property type="match status" value="1"/>
</dbReference>
<dbReference type="PANTHER" id="PTHR22960:SF0">
    <property type="entry name" value="MOLYBDENUM COFACTOR BIOSYNTHESIS PROTEIN 1"/>
    <property type="match status" value="1"/>
</dbReference>
<evidence type="ECO:0000313" key="14">
    <source>
        <dbReference type="EMBL" id="GFM32855.1"/>
    </source>
</evidence>
<evidence type="ECO:0000256" key="1">
    <source>
        <dbReference type="ARBA" id="ARBA00012167"/>
    </source>
</evidence>
<gene>
    <name evidence="12 14" type="primary">moaA</name>
    <name evidence="14" type="ORF">DSM101010T_12200</name>
</gene>
<feature type="binding site" evidence="12">
    <location>
        <begin position="286"/>
        <end position="288"/>
    </location>
    <ligand>
        <name>GTP</name>
        <dbReference type="ChEBI" id="CHEBI:37565"/>
    </ligand>
</feature>
<evidence type="ECO:0000256" key="12">
    <source>
        <dbReference type="HAMAP-Rule" id="MF_01225"/>
    </source>
</evidence>
<dbReference type="PROSITE" id="PS51918">
    <property type="entry name" value="RADICAL_SAM"/>
    <property type="match status" value="1"/>
</dbReference>
<feature type="binding site" evidence="12">
    <location>
        <position position="55"/>
    </location>
    <ligand>
        <name>[4Fe-4S] cluster</name>
        <dbReference type="ChEBI" id="CHEBI:49883"/>
        <label>1</label>
        <note>4Fe-4S-S-AdoMet</note>
    </ligand>
</feature>
<accession>A0A7J0BI91</accession>
<dbReference type="SFLD" id="SFLDS00029">
    <property type="entry name" value="Radical_SAM"/>
    <property type="match status" value="1"/>
</dbReference>
<dbReference type="InterPro" id="IPR013785">
    <property type="entry name" value="Aldolase_TIM"/>
</dbReference>
<dbReference type="SFLD" id="SFLDG01067">
    <property type="entry name" value="SPASM/twitch_domain_containing"/>
    <property type="match status" value="1"/>
</dbReference>
<dbReference type="CDD" id="cd21117">
    <property type="entry name" value="Twitch_MoaA"/>
    <property type="match status" value="1"/>
</dbReference>
<dbReference type="SFLD" id="SFLDG01383">
    <property type="entry name" value="cyclic_pyranopterin_phosphate"/>
    <property type="match status" value="1"/>
</dbReference>
<dbReference type="InterPro" id="IPR007197">
    <property type="entry name" value="rSAM"/>
</dbReference>
<feature type="binding site" evidence="12">
    <location>
        <position position="298"/>
    </location>
    <ligand>
        <name>[4Fe-4S] cluster</name>
        <dbReference type="ChEBI" id="CHEBI:49883"/>
        <label>2</label>
        <note>4Fe-4S-substrate</note>
    </ligand>
</feature>
<proteinExistence type="inferred from homology"/>
<comment type="function">
    <text evidence="12">Catalyzes the cyclization of GTP to (8S)-3',8-cyclo-7,8-dihydroguanosine 5'-triphosphate.</text>
</comment>
<keyword evidence="15" id="KW-1185">Reference proteome</keyword>
<keyword evidence="9 12" id="KW-0501">Molybdenum cofactor biosynthesis</keyword>
<dbReference type="GO" id="GO:0006777">
    <property type="term" value="P:Mo-molybdopterin cofactor biosynthetic process"/>
    <property type="evidence" value="ECO:0007669"/>
    <property type="project" value="UniProtKB-UniRule"/>
</dbReference>
<keyword evidence="5 12" id="KW-0547">Nucleotide-binding</keyword>
<dbReference type="EC" id="4.1.99.22" evidence="1 12"/>
<evidence type="ECO:0000256" key="11">
    <source>
        <dbReference type="ARBA" id="ARBA00048697"/>
    </source>
</evidence>
<feature type="binding site" evidence="12">
    <location>
        <position position="216"/>
    </location>
    <ligand>
        <name>S-adenosyl-L-methionine</name>
        <dbReference type="ChEBI" id="CHEBI:59789"/>
    </ligand>
</feature>
<keyword evidence="10 12" id="KW-0456">Lyase</keyword>
<evidence type="ECO:0000256" key="4">
    <source>
        <dbReference type="ARBA" id="ARBA00022723"/>
    </source>
</evidence>
<dbReference type="InterPro" id="IPR013483">
    <property type="entry name" value="MoaA"/>
</dbReference>
<feature type="binding site" evidence="12">
    <location>
        <position position="91"/>
    </location>
    <ligand>
        <name>GTP</name>
        <dbReference type="ChEBI" id="CHEBI:37565"/>
    </ligand>
</feature>
<dbReference type="SMART" id="SM00729">
    <property type="entry name" value="Elp3"/>
    <property type="match status" value="1"/>
</dbReference>
<dbReference type="Pfam" id="PF04055">
    <property type="entry name" value="Radical_SAM"/>
    <property type="match status" value="1"/>
</dbReference>
<evidence type="ECO:0000259" key="13">
    <source>
        <dbReference type="PROSITE" id="PS51918"/>
    </source>
</evidence>
<dbReference type="GO" id="GO:1904047">
    <property type="term" value="F:S-adenosyl-L-methionine binding"/>
    <property type="evidence" value="ECO:0007669"/>
    <property type="project" value="UniProtKB-UniRule"/>
</dbReference>
<dbReference type="SUPFAM" id="SSF102114">
    <property type="entry name" value="Radical SAM enzymes"/>
    <property type="match status" value="1"/>
</dbReference>
<comment type="subunit">
    <text evidence="12">Monomer and homodimer.</text>
</comment>
<keyword evidence="7 12" id="KW-0411">Iron-sulfur</keyword>
<feature type="domain" description="Radical SAM core" evidence="13">
    <location>
        <begin position="32"/>
        <end position="253"/>
    </location>
</feature>
<keyword evidence="3 12" id="KW-0949">S-adenosyl-L-methionine</keyword>
<evidence type="ECO:0000256" key="5">
    <source>
        <dbReference type="ARBA" id="ARBA00022741"/>
    </source>
</evidence>
<comment type="caution">
    <text evidence="14">The sequence shown here is derived from an EMBL/GenBank/DDBJ whole genome shotgun (WGS) entry which is preliminary data.</text>
</comment>
<dbReference type="Pfam" id="PF06463">
    <property type="entry name" value="Mob_synth_C"/>
    <property type="match status" value="1"/>
</dbReference>
<dbReference type="GO" id="GO:0005525">
    <property type="term" value="F:GTP binding"/>
    <property type="evidence" value="ECO:0007669"/>
    <property type="project" value="UniProtKB-UniRule"/>
</dbReference>
<evidence type="ECO:0000256" key="3">
    <source>
        <dbReference type="ARBA" id="ARBA00022691"/>
    </source>
</evidence>